<dbReference type="EMBL" id="FMUH01000003">
    <property type="protein sequence ID" value="SCX50915.1"/>
    <property type="molecule type" value="Genomic_DNA"/>
</dbReference>
<dbReference type="InterPro" id="IPR027788">
    <property type="entry name" value="Alpha/beta-hydrolase_N_dom"/>
</dbReference>
<evidence type="ECO:0000256" key="2">
    <source>
        <dbReference type="SAM" id="Phobius"/>
    </source>
</evidence>
<sequence>MTSTARPPLLMRPGWRTLRVDAAGLVVGTVFAVLAMTPSLLPRSWFFQAVVSGISAAIGYGLARGATWLLRRSARWRRVEAWAGEHVPGRVRRVGWVLLLVAVPVSLLVALTIASDWQREVRSLIGMPEETAAGWLRAAPAVVVVAAVLVAVARGVRWLARGVTRVLRRVRLPRRPAQVVGALVAAALVVGVVDGVVLRWALSAADTSFSVSNEQTPDGVEQPALAERSGSPESLAPWDTLGSQGQAFVAGGPSRARIAEAAGIDEEDVVVPVRVYVGLESADAPEDRAALAVRELERTGGLDRAVLTVVTTTGTGWVNSAAPQGLELMHGGDVATVATQYSYLPSWLSFLVDRSRAAAAGRTLFDAVHARVQQLPEAERPLLLVYGESLGSAGSEAAFDGLADIRARADGVLWVGPPHSNEMWSALVERRDPGTPEVEPVYAAGIAVRFGSEVADLAQPDTPWLDPRVVYLQHPTDPIVWWSPDLLLSRPDWLVEPRGEGVSPAMSWYPVVTFWQVTVDMTNAQSPPDGYGHNYGDLLLDAWALIAPPQGWTAADTDRARAVVG</sequence>
<feature type="domain" description="Alpha/beta-hydrolase catalytic" evidence="3">
    <location>
        <begin position="273"/>
        <end position="559"/>
    </location>
</feature>
<keyword evidence="2" id="KW-0812">Transmembrane</keyword>
<evidence type="ECO:0000259" key="3">
    <source>
        <dbReference type="Pfam" id="PF10081"/>
    </source>
</evidence>
<proteinExistence type="predicted"/>
<dbReference type="InterPro" id="IPR027787">
    <property type="entry name" value="Alpha/beta-hydrolase_catalytic"/>
</dbReference>
<dbReference type="AlphaFoldDB" id="A0A1G4YC51"/>
<dbReference type="Proteomes" id="UP000198981">
    <property type="component" value="Unassembled WGS sequence"/>
</dbReference>
<protein>
    <submittedName>
        <fullName evidence="5">Uncharacterized membrane protein</fullName>
    </submittedName>
</protein>
<name>A0A1G4YC51_9ACTN</name>
<feature type="domain" description="Alpha/beta-hydrolase N-terminal" evidence="4">
    <location>
        <begin position="36"/>
        <end position="253"/>
    </location>
</feature>
<dbReference type="RefSeq" id="WP_243469896.1">
    <property type="nucleotide sequence ID" value="NZ_FMUH01000003.1"/>
</dbReference>
<feature type="transmembrane region" description="Helical" evidence="2">
    <location>
        <begin position="134"/>
        <end position="156"/>
    </location>
</feature>
<feature type="transmembrane region" description="Helical" evidence="2">
    <location>
        <begin position="20"/>
        <end position="40"/>
    </location>
</feature>
<feature type="region of interest" description="Disordered" evidence="1">
    <location>
        <begin position="211"/>
        <end position="237"/>
    </location>
</feature>
<evidence type="ECO:0000313" key="6">
    <source>
        <dbReference type="Proteomes" id="UP000198981"/>
    </source>
</evidence>
<keyword evidence="2" id="KW-0472">Membrane</keyword>
<gene>
    <name evidence="5" type="ORF">SAMN03159343_2514</name>
</gene>
<feature type="transmembrane region" description="Helical" evidence="2">
    <location>
        <begin position="94"/>
        <end position="114"/>
    </location>
</feature>
<keyword evidence="2" id="KW-1133">Transmembrane helix</keyword>
<evidence type="ECO:0000259" key="4">
    <source>
        <dbReference type="Pfam" id="PF15420"/>
    </source>
</evidence>
<feature type="transmembrane region" description="Helical" evidence="2">
    <location>
        <begin position="46"/>
        <end position="70"/>
    </location>
</feature>
<keyword evidence="6" id="KW-1185">Reference proteome</keyword>
<evidence type="ECO:0000256" key="1">
    <source>
        <dbReference type="SAM" id="MobiDB-lite"/>
    </source>
</evidence>
<evidence type="ECO:0000313" key="5">
    <source>
        <dbReference type="EMBL" id="SCX50915.1"/>
    </source>
</evidence>
<organism evidence="5 6">
    <name type="scientific">Klenkia marina</name>
    <dbReference type="NCBI Taxonomy" id="1960309"/>
    <lineage>
        <taxon>Bacteria</taxon>
        <taxon>Bacillati</taxon>
        <taxon>Actinomycetota</taxon>
        <taxon>Actinomycetes</taxon>
        <taxon>Geodermatophilales</taxon>
        <taxon>Geodermatophilaceae</taxon>
        <taxon>Klenkia</taxon>
    </lineage>
</organism>
<feature type="transmembrane region" description="Helical" evidence="2">
    <location>
        <begin position="177"/>
        <end position="202"/>
    </location>
</feature>
<dbReference type="Pfam" id="PF10081">
    <property type="entry name" value="Abhydrolase_9"/>
    <property type="match status" value="1"/>
</dbReference>
<dbReference type="Pfam" id="PF15420">
    <property type="entry name" value="Abhydrolase_9_N"/>
    <property type="match status" value="1"/>
</dbReference>
<accession>A0A1G4YC51</accession>
<dbReference type="STRING" id="1960309.SAMN03159343_2514"/>
<reference evidence="6" key="1">
    <citation type="submission" date="2016-10" db="EMBL/GenBank/DDBJ databases">
        <authorList>
            <person name="Varghese N."/>
            <person name="Submissions S."/>
        </authorList>
    </citation>
    <scope>NUCLEOTIDE SEQUENCE [LARGE SCALE GENOMIC DNA]</scope>
    <source>
        <strain evidence="6">DSM 45722</strain>
    </source>
</reference>